<reference evidence="4 5" key="1">
    <citation type="submission" date="2018-04" db="EMBL/GenBank/DDBJ databases">
        <title>Genomic Encyclopedia of Archaeal and Bacterial Type Strains, Phase II (KMG-II): from individual species to whole genera.</title>
        <authorList>
            <person name="Goeker M."/>
        </authorList>
    </citation>
    <scope>NUCLEOTIDE SEQUENCE [LARGE SCALE GENOMIC DNA]</scope>
    <source>
        <strain evidence="4 5">DSM 100977</strain>
    </source>
</reference>
<dbReference type="InterPro" id="IPR003736">
    <property type="entry name" value="PAAI_dom"/>
</dbReference>
<evidence type="ECO:0000259" key="3">
    <source>
        <dbReference type="Pfam" id="PF03061"/>
    </source>
</evidence>
<feature type="domain" description="Thioesterase" evidence="3">
    <location>
        <begin position="72"/>
        <end position="144"/>
    </location>
</feature>
<organism evidence="4 5">
    <name type="scientific">Litoreibacter ponti</name>
    <dbReference type="NCBI Taxonomy" id="1510457"/>
    <lineage>
        <taxon>Bacteria</taxon>
        <taxon>Pseudomonadati</taxon>
        <taxon>Pseudomonadota</taxon>
        <taxon>Alphaproteobacteria</taxon>
        <taxon>Rhodobacterales</taxon>
        <taxon>Roseobacteraceae</taxon>
        <taxon>Litoreibacter</taxon>
    </lineage>
</organism>
<dbReference type="NCBIfam" id="TIGR00369">
    <property type="entry name" value="unchar_dom_1"/>
    <property type="match status" value="1"/>
</dbReference>
<dbReference type="RefSeq" id="WP_107844909.1">
    <property type="nucleotide sequence ID" value="NZ_QBKS01000001.1"/>
</dbReference>
<dbReference type="OrthoDB" id="9813282at2"/>
<dbReference type="Gene3D" id="3.10.129.10">
    <property type="entry name" value="Hotdog Thioesterase"/>
    <property type="match status" value="1"/>
</dbReference>
<dbReference type="AlphaFoldDB" id="A0A2T6BKZ9"/>
<dbReference type="Proteomes" id="UP000243978">
    <property type="component" value="Unassembled WGS sequence"/>
</dbReference>
<dbReference type="CDD" id="cd03443">
    <property type="entry name" value="PaaI_thioesterase"/>
    <property type="match status" value="1"/>
</dbReference>
<dbReference type="PANTHER" id="PTHR21660:SF1">
    <property type="entry name" value="ACYL-COENZYME A THIOESTERASE 13"/>
    <property type="match status" value="1"/>
</dbReference>
<accession>A0A2T6BKZ9</accession>
<dbReference type="InterPro" id="IPR039298">
    <property type="entry name" value="ACOT13"/>
</dbReference>
<dbReference type="SUPFAM" id="SSF54637">
    <property type="entry name" value="Thioesterase/thiol ester dehydrase-isomerase"/>
    <property type="match status" value="1"/>
</dbReference>
<evidence type="ECO:0000256" key="2">
    <source>
        <dbReference type="ARBA" id="ARBA00022801"/>
    </source>
</evidence>
<dbReference type="InterPro" id="IPR006683">
    <property type="entry name" value="Thioestr_dom"/>
</dbReference>
<gene>
    <name evidence="4" type="ORF">C8N43_1405</name>
</gene>
<comment type="caution">
    <text evidence="4">The sequence shown here is derived from an EMBL/GenBank/DDBJ whole genome shotgun (WGS) entry which is preliminary data.</text>
</comment>
<comment type="similarity">
    <text evidence="1">Belongs to the thioesterase PaaI family.</text>
</comment>
<dbReference type="PANTHER" id="PTHR21660">
    <property type="entry name" value="THIOESTERASE SUPERFAMILY MEMBER-RELATED"/>
    <property type="match status" value="1"/>
</dbReference>
<keyword evidence="5" id="KW-1185">Reference proteome</keyword>
<evidence type="ECO:0000313" key="4">
    <source>
        <dbReference type="EMBL" id="PTX56743.1"/>
    </source>
</evidence>
<name>A0A2T6BKZ9_9RHOB</name>
<dbReference type="GO" id="GO:0047617">
    <property type="term" value="F:fatty acyl-CoA hydrolase activity"/>
    <property type="evidence" value="ECO:0007669"/>
    <property type="project" value="InterPro"/>
</dbReference>
<dbReference type="Pfam" id="PF03061">
    <property type="entry name" value="4HBT"/>
    <property type="match status" value="1"/>
</dbReference>
<dbReference type="EMBL" id="QBKS01000001">
    <property type="protein sequence ID" value="PTX56743.1"/>
    <property type="molecule type" value="Genomic_DNA"/>
</dbReference>
<protein>
    <submittedName>
        <fullName evidence="4">Uncharacterized protein (TIGR00369 family)</fullName>
    </submittedName>
</protein>
<evidence type="ECO:0000313" key="5">
    <source>
        <dbReference type="Proteomes" id="UP000243978"/>
    </source>
</evidence>
<sequence length="162" mass="17204">MSEQFFATSPNELPDRAKTLSMSGLEFMQAILAGEIPLAPIAQGLDYKLHSVERDCVVFRGAPGFHHMNPVGTIHGGWYGTLLDSAMACAIMTRVPQGSVYTTLEYKVNIIKAIPSGTLVDCIGTVDHAGRSTGVATGQIVGVEDGKLYATGSTTCIIMTPK</sequence>
<proteinExistence type="inferred from homology"/>
<keyword evidence="2" id="KW-0378">Hydrolase</keyword>
<dbReference type="InterPro" id="IPR029069">
    <property type="entry name" value="HotDog_dom_sf"/>
</dbReference>
<evidence type="ECO:0000256" key="1">
    <source>
        <dbReference type="ARBA" id="ARBA00008324"/>
    </source>
</evidence>